<gene>
    <name evidence="3" type="ORF">P9989_04275</name>
</gene>
<feature type="domain" description="Purine catabolism PurC-like" evidence="1">
    <location>
        <begin position="12"/>
        <end position="130"/>
    </location>
</feature>
<dbReference type="Pfam" id="PF13556">
    <property type="entry name" value="HTH_30"/>
    <property type="match status" value="1"/>
</dbReference>
<name>A0ABY8IZG5_9BACI</name>
<accession>A0ABY8IZG5</accession>
<dbReference type="InterPro" id="IPR012914">
    <property type="entry name" value="PucR_dom"/>
</dbReference>
<dbReference type="Gene3D" id="1.10.10.2840">
    <property type="entry name" value="PucR C-terminal helix-turn-helix domain"/>
    <property type="match status" value="1"/>
</dbReference>
<dbReference type="Proteomes" id="UP001221597">
    <property type="component" value="Chromosome"/>
</dbReference>
<proteinExistence type="predicted"/>
<organism evidence="3 4">
    <name type="scientific">Halobacillus naozhouensis</name>
    <dbReference type="NCBI Taxonomy" id="554880"/>
    <lineage>
        <taxon>Bacteria</taxon>
        <taxon>Bacillati</taxon>
        <taxon>Bacillota</taxon>
        <taxon>Bacilli</taxon>
        <taxon>Bacillales</taxon>
        <taxon>Bacillaceae</taxon>
        <taxon>Halobacillus</taxon>
    </lineage>
</organism>
<keyword evidence="4" id="KW-1185">Reference proteome</keyword>
<dbReference type="InterPro" id="IPR051448">
    <property type="entry name" value="CdaR-like_regulators"/>
</dbReference>
<evidence type="ECO:0000313" key="3">
    <source>
        <dbReference type="EMBL" id="WFT75615.1"/>
    </source>
</evidence>
<reference evidence="3 4" key="1">
    <citation type="submission" date="2023-04" db="EMBL/GenBank/DDBJ databases">
        <title>Genome sequence of Halobacillus naozhouensis KACC 21980.</title>
        <authorList>
            <person name="Kim S."/>
            <person name="Heo J."/>
            <person name="Kwon S.-W."/>
        </authorList>
    </citation>
    <scope>NUCLEOTIDE SEQUENCE [LARGE SCALE GENOMIC DNA]</scope>
    <source>
        <strain evidence="3 4">KCTC 13234</strain>
    </source>
</reference>
<dbReference type="PANTHER" id="PTHR33744:SF15">
    <property type="entry name" value="CARBOHYDRATE DIACID REGULATOR"/>
    <property type="match status" value="1"/>
</dbReference>
<dbReference type="EMBL" id="CP121671">
    <property type="protein sequence ID" value="WFT75615.1"/>
    <property type="molecule type" value="Genomic_DNA"/>
</dbReference>
<feature type="domain" description="PucR C-terminal helix-turn-helix" evidence="2">
    <location>
        <begin position="310"/>
        <end position="366"/>
    </location>
</feature>
<dbReference type="Pfam" id="PF07905">
    <property type="entry name" value="PucR"/>
    <property type="match status" value="1"/>
</dbReference>
<dbReference type="PANTHER" id="PTHR33744">
    <property type="entry name" value="CARBOHYDRATE DIACID REGULATOR"/>
    <property type="match status" value="1"/>
</dbReference>
<dbReference type="RefSeq" id="WP_283077581.1">
    <property type="nucleotide sequence ID" value="NZ_CP121671.1"/>
</dbReference>
<evidence type="ECO:0000313" key="4">
    <source>
        <dbReference type="Proteomes" id="UP001221597"/>
    </source>
</evidence>
<dbReference type="InterPro" id="IPR025736">
    <property type="entry name" value="PucR_C-HTH_dom"/>
</dbReference>
<sequence>MSENNLLTIEMLLAMDCFKKAKVVCGLKGTQRIVKWAHVLEVNKVEALINGGELILTTGIGWAEKPHIGAKLLDELIENQASGLCVELNTYVEKIPEEMVEIAEENNFPIIVFKNQVRFIDITKKIYDQLYFPGENLTFQQRLIQWWNNPSTAVMSDISTKPMHPGVASLYLIHPNETVPNFCILGKELGLNIIFTNLASTTGVFLLVSDLNDEIHTLRKRLDKLFNSLPSLVLIGQKMHNMNEVAQSINTLKETNKIYHSLIKKRTLHYDELFIEKLVEPLIRENKLSTLIEEHLFPLIKYDQENDSNLLNTLDTYLSHQCNKQETANALFIVRQTLYHRLDKINKLLKTDFTSSYDRLSLEIALWSFRNIIDKGKINNHLKNN</sequence>
<protein>
    <submittedName>
        <fullName evidence="3">PucR family transcriptional regulator</fullName>
    </submittedName>
</protein>
<evidence type="ECO:0000259" key="1">
    <source>
        <dbReference type="Pfam" id="PF07905"/>
    </source>
</evidence>
<dbReference type="InterPro" id="IPR042070">
    <property type="entry name" value="PucR_C-HTH_sf"/>
</dbReference>
<evidence type="ECO:0000259" key="2">
    <source>
        <dbReference type="Pfam" id="PF13556"/>
    </source>
</evidence>